<dbReference type="GO" id="GO:0004630">
    <property type="term" value="F:phospholipase D activity"/>
    <property type="evidence" value="ECO:0007669"/>
    <property type="project" value="UniProtKB-EC"/>
</dbReference>
<keyword evidence="7" id="KW-0732">Signal</keyword>
<dbReference type="GO" id="GO:0016891">
    <property type="term" value="F:RNA endonuclease activity producing 5'-phosphomonoesters, hydrolytic mechanism"/>
    <property type="evidence" value="ECO:0007669"/>
    <property type="project" value="TreeGrafter"/>
</dbReference>
<feature type="domain" description="Phospholipase D-like" evidence="8">
    <location>
        <begin position="66"/>
        <end position="207"/>
    </location>
</feature>
<reference evidence="9 10" key="1">
    <citation type="submission" date="2015-10" db="EMBL/GenBank/DDBJ databases">
        <title>Draft genome sequence of Streptomyces corchorusii DSM 40340, type strain for the species Streptomyces corchorusii.</title>
        <authorList>
            <person name="Ruckert C."/>
            <person name="Winkler A."/>
            <person name="Kalinowski J."/>
            <person name="Kampfer P."/>
            <person name="Glaeser S."/>
        </authorList>
    </citation>
    <scope>NUCLEOTIDE SEQUENCE [LARGE SCALE GENOMIC DNA]</scope>
    <source>
        <strain evidence="9 10">DSM 40340</strain>
    </source>
</reference>
<keyword evidence="10" id="KW-1185">Reference proteome</keyword>
<dbReference type="EMBL" id="LMWP01000005">
    <property type="protein sequence ID" value="KUN31747.1"/>
    <property type="molecule type" value="Genomic_DNA"/>
</dbReference>
<dbReference type="InterPro" id="IPR025202">
    <property type="entry name" value="PLD-like_dom"/>
</dbReference>
<keyword evidence="4" id="KW-0378">Hydrolase</keyword>
<evidence type="ECO:0000313" key="9">
    <source>
        <dbReference type="EMBL" id="KUN31747.1"/>
    </source>
</evidence>
<dbReference type="Proteomes" id="UP000053398">
    <property type="component" value="Unassembled WGS sequence"/>
</dbReference>
<feature type="domain" description="Phospholipase D-like" evidence="8">
    <location>
        <begin position="268"/>
        <end position="392"/>
    </location>
</feature>
<dbReference type="InterPro" id="IPR051406">
    <property type="entry name" value="PLD_domain"/>
</dbReference>
<evidence type="ECO:0000256" key="6">
    <source>
        <dbReference type="ARBA" id="ARBA00023098"/>
    </source>
</evidence>
<organism evidence="9 10">
    <name type="scientific">Streptomyces corchorusii</name>
    <name type="common">Streptomyces chibaensis</name>
    <dbReference type="NCBI Taxonomy" id="1903"/>
    <lineage>
        <taxon>Bacteria</taxon>
        <taxon>Bacillati</taxon>
        <taxon>Actinomycetota</taxon>
        <taxon>Actinomycetes</taxon>
        <taxon>Kitasatosporales</taxon>
        <taxon>Streptomycetaceae</taxon>
        <taxon>Streptomyces</taxon>
    </lineage>
</organism>
<feature type="chain" id="PRO_5007103967" description="phospholipase D" evidence="7">
    <location>
        <begin position="31"/>
        <end position="403"/>
    </location>
</feature>
<feature type="signal peptide" evidence="7">
    <location>
        <begin position="1"/>
        <end position="30"/>
    </location>
</feature>
<name>A0A101QKR7_STRCK</name>
<dbReference type="AlphaFoldDB" id="A0A101QKR7"/>
<keyword evidence="5" id="KW-0442">Lipid degradation</keyword>
<proteinExistence type="inferred from homology"/>
<evidence type="ECO:0000256" key="2">
    <source>
        <dbReference type="ARBA" id="ARBA00008664"/>
    </source>
</evidence>
<dbReference type="Gene3D" id="3.30.870.10">
    <property type="entry name" value="Endonuclease Chain A"/>
    <property type="match status" value="2"/>
</dbReference>
<dbReference type="Pfam" id="PF13091">
    <property type="entry name" value="PLDc_2"/>
    <property type="match status" value="2"/>
</dbReference>
<dbReference type="PANTHER" id="PTHR43856">
    <property type="entry name" value="CARDIOLIPIN HYDROLASE"/>
    <property type="match status" value="1"/>
</dbReference>
<keyword evidence="6" id="KW-0443">Lipid metabolism</keyword>
<evidence type="ECO:0000256" key="7">
    <source>
        <dbReference type="SAM" id="SignalP"/>
    </source>
</evidence>
<evidence type="ECO:0000256" key="1">
    <source>
        <dbReference type="ARBA" id="ARBA00000798"/>
    </source>
</evidence>
<evidence type="ECO:0000259" key="8">
    <source>
        <dbReference type="Pfam" id="PF13091"/>
    </source>
</evidence>
<comment type="catalytic activity">
    <reaction evidence="1">
        <text>a 1,2-diacyl-sn-glycero-3-phosphocholine + H2O = a 1,2-diacyl-sn-glycero-3-phosphate + choline + H(+)</text>
        <dbReference type="Rhea" id="RHEA:14445"/>
        <dbReference type="ChEBI" id="CHEBI:15354"/>
        <dbReference type="ChEBI" id="CHEBI:15377"/>
        <dbReference type="ChEBI" id="CHEBI:15378"/>
        <dbReference type="ChEBI" id="CHEBI:57643"/>
        <dbReference type="ChEBI" id="CHEBI:58608"/>
        <dbReference type="EC" id="3.1.4.4"/>
    </reaction>
</comment>
<evidence type="ECO:0000313" key="10">
    <source>
        <dbReference type="Proteomes" id="UP000053398"/>
    </source>
</evidence>
<evidence type="ECO:0000256" key="4">
    <source>
        <dbReference type="ARBA" id="ARBA00022801"/>
    </source>
</evidence>
<protein>
    <recommendedName>
        <fullName evidence="3">phospholipase D</fullName>
        <ecNumber evidence="3">3.1.4.4</ecNumber>
    </recommendedName>
</protein>
<accession>A0A101QKR7</accession>
<comment type="similarity">
    <text evidence="2">Belongs to the phospholipase D family.</text>
</comment>
<gene>
    <name evidence="9" type="ORF">AQJ11_06095</name>
</gene>
<sequence>MRRPTKMWRAALTAALLPATVLIASSPAHAAVTVTTSAVFNDPSGTTADQNRIRDYIVSLIDATPAGESITAAAYTFTDDTAAQALVNAKARGVKVRIIVDDTTTTMSGGEYATLRDGLGTDRTQSSWVMACPSARGCIGTRELTSGDPAINHNKFWLFSNVGGASNVVVQTSHNMTTSQRTTYFNNAVTIPDSGLYGIYQSYFSDLLSYGSSSSGNSDYYKTLASSTGPYKAYFFPRHEASGTSWNNDASTDTVKLILDNVSCSGGTQIRVGMNLFSRDEVAQKLVSLVNSGCSVYLAADGAPGSMSQTVTDTLYGKLTKRVECYENSPDGTYKIGVHSKYLLIQGTYDGVANRKLVWTGSHNYTYSALRANDETLLKIDNPAIYDQFKANHDTLMNYCAGS</sequence>
<dbReference type="RefSeq" id="WP_059262127.1">
    <property type="nucleotide sequence ID" value="NZ_KQ948352.1"/>
</dbReference>
<dbReference type="GO" id="GO:0016042">
    <property type="term" value="P:lipid catabolic process"/>
    <property type="evidence" value="ECO:0007669"/>
    <property type="project" value="UniProtKB-KW"/>
</dbReference>
<evidence type="ECO:0000256" key="3">
    <source>
        <dbReference type="ARBA" id="ARBA00012027"/>
    </source>
</evidence>
<evidence type="ECO:0000256" key="5">
    <source>
        <dbReference type="ARBA" id="ARBA00022963"/>
    </source>
</evidence>
<dbReference type="EC" id="3.1.4.4" evidence="3"/>
<comment type="caution">
    <text evidence="9">The sequence shown here is derived from an EMBL/GenBank/DDBJ whole genome shotgun (WGS) entry which is preliminary data.</text>
</comment>
<dbReference type="SUPFAM" id="SSF56024">
    <property type="entry name" value="Phospholipase D/nuclease"/>
    <property type="match status" value="2"/>
</dbReference>
<dbReference type="PANTHER" id="PTHR43856:SF1">
    <property type="entry name" value="MITOCHONDRIAL CARDIOLIPIN HYDROLASE"/>
    <property type="match status" value="1"/>
</dbReference>